<keyword evidence="2" id="KW-1185">Reference proteome</keyword>
<organism evidence="1 2">
    <name type="scientific">Lynx pardinus</name>
    <name type="common">Iberian lynx</name>
    <name type="synonym">Felis pardina</name>
    <dbReference type="NCBI Taxonomy" id="191816"/>
    <lineage>
        <taxon>Eukaryota</taxon>
        <taxon>Metazoa</taxon>
        <taxon>Chordata</taxon>
        <taxon>Craniata</taxon>
        <taxon>Vertebrata</taxon>
        <taxon>Euteleostomi</taxon>
        <taxon>Mammalia</taxon>
        <taxon>Eutheria</taxon>
        <taxon>Laurasiatheria</taxon>
        <taxon>Carnivora</taxon>
        <taxon>Feliformia</taxon>
        <taxon>Felidae</taxon>
        <taxon>Felinae</taxon>
        <taxon>Lynx</taxon>
    </lineage>
</organism>
<reference evidence="1 2" key="1">
    <citation type="submission" date="2019-01" db="EMBL/GenBank/DDBJ databases">
        <authorList>
            <person name="Alioto T."/>
            <person name="Alioto T."/>
        </authorList>
    </citation>
    <scope>NUCLEOTIDE SEQUENCE [LARGE SCALE GENOMIC DNA]</scope>
</reference>
<feature type="non-terminal residue" evidence="1">
    <location>
        <position position="114"/>
    </location>
</feature>
<evidence type="ECO:0000313" key="2">
    <source>
        <dbReference type="Proteomes" id="UP000386466"/>
    </source>
</evidence>
<dbReference type="AlphaFoldDB" id="A0A485P9P0"/>
<gene>
    <name evidence="1" type="ORF">LYPA_23C022132</name>
</gene>
<evidence type="ECO:0000313" key="1">
    <source>
        <dbReference type="EMBL" id="VFV39022.1"/>
    </source>
</evidence>
<dbReference type="Proteomes" id="UP000386466">
    <property type="component" value="Unassembled WGS sequence"/>
</dbReference>
<sequence>MSRQAVAEVAVGAREEEGVAKVKKRRPLPERRQQAGAEVATGAMEYGVPKEERVWAVRVRRHQGVAECISQDLVLRMKKKCSPEVKHINWHQAVLQKTPHLANNRGYSTNDPVE</sequence>
<accession>A0A485P9P0</accession>
<protein>
    <submittedName>
        <fullName evidence="1">Uncharacterized protein</fullName>
    </submittedName>
</protein>
<name>A0A485P9P0_LYNPA</name>
<proteinExistence type="predicted"/>
<dbReference type="EMBL" id="CAAGRJ010026734">
    <property type="protein sequence ID" value="VFV39022.1"/>
    <property type="molecule type" value="Genomic_DNA"/>
</dbReference>